<dbReference type="AlphaFoldDB" id="A0A4R5C1Y1"/>
<reference evidence="1 2" key="1">
    <citation type="submission" date="2019-03" db="EMBL/GenBank/DDBJ databases">
        <title>Flavobacterium AR-3-4 sp. nov. isolated from arctic soil.</title>
        <authorList>
            <person name="Chaudhary D.K."/>
        </authorList>
    </citation>
    <scope>NUCLEOTIDE SEQUENCE [LARGE SCALE GENOMIC DNA]</scope>
    <source>
        <strain evidence="1 2">AR-3-4</strain>
    </source>
</reference>
<protein>
    <submittedName>
        <fullName evidence="1">Uncharacterized protein</fullName>
    </submittedName>
</protein>
<evidence type="ECO:0000313" key="2">
    <source>
        <dbReference type="Proteomes" id="UP000295479"/>
    </source>
</evidence>
<keyword evidence="2" id="KW-1185">Reference proteome</keyword>
<name>A0A4R5C1Y1_9FLAO</name>
<dbReference type="Proteomes" id="UP000295479">
    <property type="component" value="Unassembled WGS sequence"/>
</dbReference>
<dbReference type="EMBL" id="SMFK01000025">
    <property type="protein sequence ID" value="TDD93608.1"/>
    <property type="molecule type" value="Genomic_DNA"/>
</dbReference>
<accession>A0A4R5C1Y1</accession>
<proteinExistence type="predicted"/>
<dbReference type="RefSeq" id="WP_132009969.1">
    <property type="nucleotide sequence ID" value="NZ_SMFK01000025.1"/>
</dbReference>
<gene>
    <name evidence="1" type="ORF">E0F76_18855</name>
</gene>
<evidence type="ECO:0000313" key="1">
    <source>
        <dbReference type="EMBL" id="TDD93608.1"/>
    </source>
</evidence>
<organism evidence="1 2">
    <name type="scientific">Flavobacterium cellulosilyticum</name>
    <dbReference type="NCBI Taxonomy" id="2541731"/>
    <lineage>
        <taxon>Bacteria</taxon>
        <taxon>Pseudomonadati</taxon>
        <taxon>Bacteroidota</taxon>
        <taxon>Flavobacteriia</taxon>
        <taxon>Flavobacteriales</taxon>
        <taxon>Flavobacteriaceae</taxon>
        <taxon>Flavobacterium</taxon>
    </lineage>
</organism>
<comment type="caution">
    <text evidence="1">The sequence shown here is derived from an EMBL/GenBank/DDBJ whole genome shotgun (WGS) entry which is preliminary data.</text>
</comment>
<sequence>MDLDENQVCPFLSQKNHFFNRFHLYIALRVFGKENKNALENAQANIKKYNYKDPNQVIVINAALNELKIK</sequence>